<dbReference type="EC" id="1.2.4.2" evidence="3"/>
<proteinExistence type="inferred from homology"/>
<evidence type="ECO:0000256" key="1">
    <source>
        <dbReference type="ARBA" id="ARBA00001964"/>
    </source>
</evidence>
<dbReference type="InterPro" id="IPR011603">
    <property type="entry name" value="2oxoglutarate_DH_E1"/>
</dbReference>
<dbReference type="EMBL" id="JADKYU010000226">
    <property type="protein sequence ID" value="MBF4983582.1"/>
    <property type="molecule type" value="Genomic_DNA"/>
</dbReference>
<comment type="caution">
    <text evidence="7">The sequence shown here is derived from an EMBL/GenBank/DDBJ whole genome shotgun (WGS) entry which is preliminary data.</text>
</comment>
<dbReference type="SUPFAM" id="SSF52518">
    <property type="entry name" value="Thiamin diphosphate-binding fold (THDP-binding)"/>
    <property type="match status" value="1"/>
</dbReference>
<evidence type="ECO:0000256" key="5">
    <source>
        <dbReference type="ARBA" id="ARBA00023052"/>
    </source>
</evidence>
<gene>
    <name evidence="7" type="ORF">FNJ87_04300</name>
</gene>
<reference evidence="7 8" key="1">
    <citation type="submission" date="2020-11" db="EMBL/GenBank/DDBJ databases">
        <title>P. mediterranea TC4 genome.</title>
        <authorList>
            <person name="Molmeret M."/>
        </authorList>
    </citation>
    <scope>NUCLEOTIDE SEQUENCE [LARGE SCALE GENOMIC DNA]</scope>
    <source>
        <strain evidence="7 8">TC4</strain>
    </source>
</reference>
<name>A0ABS0A2I8_9FLAO</name>
<comment type="cofactor">
    <cofactor evidence="1">
        <name>thiamine diphosphate</name>
        <dbReference type="ChEBI" id="CHEBI:58937"/>
    </cofactor>
</comment>
<feature type="non-terminal residue" evidence="7">
    <location>
        <position position="268"/>
    </location>
</feature>
<dbReference type="PANTHER" id="PTHR23152">
    <property type="entry name" value="2-OXOGLUTARATE DEHYDROGENASE"/>
    <property type="match status" value="1"/>
</dbReference>
<evidence type="ECO:0000256" key="2">
    <source>
        <dbReference type="ARBA" id="ARBA00006936"/>
    </source>
</evidence>
<sequence length="268" mass="30541">MDKFSFLNAAHTAHFAQLYDEYLINPDRVEPSWRAFFQGFDFGMESAHEGDFEMDQAAAPVAIPAHVQKEFQVVKLIDAYRTRGHLFTKTNPVRDRRTYEPTLDLVNFGLSDADLNTEFDSGDLIGIGKTSLNKIIAHLKQVYCESIGVEYMYIRKPAEVKWIQNWLHKNNNHPSFSKDDKLQILKKLNEAVSFESFLHTKYVGQKRFSLEGNESLIPALDSLVENAANKGVNHFVLGMAHRGRLNVLTNIFGKPVTDIFSIKFGKDI</sequence>
<evidence type="ECO:0000313" key="7">
    <source>
        <dbReference type="EMBL" id="MBF4983582.1"/>
    </source>
</evidence>
<evidence type="ECO:0000259" key="6">
    <source>
        <dbReference type="Pfam" id="PF16078"/>
    </source>
</evidence>
<protein>
    <recommendedName>
        <fullName evidence="3">oxoglutarate dehydrogenase (succinyl-transferring)</fullName>
        <ecNumber evidence="3">1.2.4.2</ecNumber>
    </recommendedName>
</protein>
<evidence type="ECO:0000313" key="8">
    <source>
        <dbReference type="Proteomes" id="UP001194729"/>
    </source>
</evidence>
<accession>A0ABS0A2I8</accession>
<dbReference type="InterPro" id="IPR029061">
    <property type="entry name" value="THDP-binding"/>
</dbReference>
<dbReference type="Proteomes" id="UP001194729">
    <property type="component" value="Unassembled WGS sequence"/>
</dbReference>
<evidence type="ECO:0000256" key="3">
    <source>
        <dbReference type="ARBA" id="ARBA00012280"/>
    </source>
</evidence>
<organism evidence="7 8">
    <name type="scientific">Nonlabens mediterrranea</name>
    <dbReference type="NCBI Taxonomy" id="1419947"/>
    <lineage>
        <taxon>Bacteria</taxon>
        <taxon>Pseudomonadati</taxon>
        <taxon>Bacteroidota</taxon>
        <taxon>Flavobacteriia</taxon>
        <taxon>Flavobacteriales</taxon>
        <taxon>Flavobacteriaceae</taxon>
        <taxon>Nonlabens</taxon>
    </lineage>
</organism>
<comment type="similarity">
    <text evidence="2">Belongs to the alpha-ketoglutarate dehydrogenase family.</text>
</comment>
<dbReference type="Gene3D" id="1.10.287.1150">
    <property type="entry name" value="TPP helical domain"/>
    <property type="match status" value="1"/>
</dbReference>
<dbReference type="PANTHER" id="PTHR23152:SF4">
    <property type="entry name" value="2-OXOADIPATE DEHYDROGENASE COMPLEX COMPONENT E1"/>
    <property type="match status" value="1"/>
</dbReference>
<feature type="domain" description="2-oxoglutarate dehydrogenase E1 component N-terminal" evidence="6">
    <location>
        <begin position="5"/>
        <end position="43"/>
    </location>
</feature>
<dbReference type="InterPro" id="IPR032106">
    <property type="entry name" value="2-oxogl_dehyd_N"/>
</dbReference>
<keyword evidence="5" id="KW-0786">Thiamine pyrophosphate</keyword>
<dbReference type="Gene3D" id="3.40.50.970">
    <property type="match status" value="1"/>
</dbReference>
<evidence type="ECO:0000256" key="4">
    <source>
        <dbReference type="ARBA" id="ARBA00023002"/>
    </source>
</evidence>
<dbReference type="Pfam" id="PF16078">
    <property type="entry name" value="2-oxogl_dehyd_N"/>
    <property type="match status" value="1"/>
</dbReference>
<keyword evidence="4" id="KW-0560">Oxidoreductase</keyword>
<keyword evidence="8" id="KW-1185">Reference proteome</keyword>